<dbReference type="Pfam" id="PF08164">
    <property type="entry name" value="TRAUB"/>
    <property type="match status" value="1"/>
</dbReference>
<dbReference type="InterPro" id="IPR025160">
    <property type="entry name" value="AATF"/>
</dbReference>
<organism evidence="5 6">
    <name type="scientific">Protea cynaroides</name>
    <dbReference type="NCBI Taxonomy" id="273540"/>
    <lineage>
        <taxon>Eukaryota</taxon>
        <taxon>Viridiplantae</taxon>
        <taxon>Streptophyta</taxon>
        <taxon>Embryophyta</taxon>
        <taxon>Tracheophyta</taxon>
        <taxon>Spermatophyta</taxon>
        <taxon>Magnoliopsida</taxon>
        <taxon>Proteales</taxon>
        <taxon>Proteaceae</taxon>
        <taxon>Protea</taxon>
    </lineage>
</organism>
<comment type="caution">
    <text evidence="5">The sequence shown here is derived from an EMBL/GenBank/DDBJ whole genome shotgun (WGS) entry which is preliminary data.</text>
</comment>
<dbReference type="InterPro" id="IPR039223">
    <property type="entry name" value="AATF/Bfr2"/>
</dbReference>
<evidence type="ECO:0000259" key="3">
    <source>
        <dbReference type="Pfam" id="PF08164"/>
    </source>
</evidence>
<evidence type="ECO:0000256" key="2">
    <source>
        <dbReference type="SAM" id="MobiDB-lite"/>
    </source>
</evidence>
<feature type="compositionally biased region" description="Acidic residues" evidence="2">
    <location>
        <begin position="28"/>
        <end position="38"/>
    </location>
</feature>
<protein>
    <submittedName>
        <fullName evidence="5">Uncharacterized protein</fullName>
    </submittedName>
</protein>
<dbReference type="PANTHER" id="PTHR15565">
    <property type="entry name" value="AATF PROTEIN APOPTOSIS ANTAGONIZING TRANSCRIPTION FACTOR"/>
    <property type="match status" value="1"/>
</dbReference>
<gene>
    <name evidence="5" type="ORF">NE237_031708</name>
</gene>
<evidence type="ECO:0000256" key="1">
    <source>
        <dbReference type="ARBA" id="ARBA00008966"/>
    </source>
</evidence>
<feature type="region of interest" description="Disordered" evidence="2">
    <location>
        <begin position="1"/>
        <end position="106"/>
    </location>
</feature>
<sequence>MGVVSKKPRQADRFPGKKRRLDHNISFSEDDGIPEFEMEEGREQVEQNSQQDSEVEEFSEDESDLENDAEQEQEQGQGEEEEEQQHQWEGHGSRQDAEMEELEKEYSNLRNQQLDLLENLKRHKDGDLLKGQAVKNQKVLWDKALELRFLLQKAFSSSNKLPQEPVRSSFLESDKAVDEAYSEFITSSKQTLDSLVELQEALLEKNPSIAEATDGTINGSSKHTEAYKNLDVESDAEWSQIHQMHSRIAPFRNKSVDKWQRKTQVTTGSAAFKGNLKAFNQNISEQVADYMRNPSKMMRSMQLHRSTVGVLGSVPETEPDIKEKGVNVDGDPELLDDSEFYQQLLKEFLETFDAKSSETAFYALKRLQTKKRKIVERRASKSRKIRYHVHEKIVNFMAPEPMNLPPMAPKLFENLFGLKKQQSASMA</sequence>
<dbReference type="Pfam" id="PF13339">
    <property type="entry name" value="AATF-Che1"/>
    <property type="match status" value="1"/>
</dbReference>
<feature type="compositionally biased region" description="Acidic residues" evidence="2">
    <location>
        <begin position="53"/>
        <end position="83"/>
    </location>
</feature>
<keyword evidence="6" id="KW-1185">Reference proteome</keyword>
<proteinExistence type="inferred from homology"/>
<reference evidence="5" key="1">
    <citation type="journal article" date="2023" name="Plant J.">
        <title>The genome of the king protea, Protea cynaroides.</title>
        <authorList>
            <person name="Chang J."/>
            <person name="Duong T.A."/>
            <person name="Schoeman C."/>
            <person name="Ma X."/>
            <person name="Roodt D."/>
            <person name="Barker N."/>
            <person name="Li Z."/>
            <person name="Van de Peer Y."/>
            <person name="Mizrachi E."/>
        </authorList>
    </citation>
    <scope>NUCLEOTIDE SEQUENCE</scope>
    <source>
        <tissue evidence="5">Young leaves</tissue>
    </source>
</reference>
<dbReference type="OrthoDB" id="5783963at2759"/>
<feature type="domain" description="Apoptosis-antagonizing transcription factor C-terminal" evidence="3">
    <location>
        <begin position="341"/>
        <end position="416"/>
    </location>
</feature>
<feature type="compositionally biased region" description="Basic and acidic residues" evidence="2">
    <location>
        <begin position="84"/>
        <end position="97"/>
    </location>
</feature>
<feature type="domain" description="AATF leucine zipper-containing" evidence="4">
    <location>
        <begin position="127"/>
        <end position="262"/>
    </location>
</feature>
<evidence type="ECO:0000313" key="6">
    <source>
        <dbReference type="Proteomes" id="UP001141806"/>
    </source>
</evidence>
<dbReference type="GO" id="GO:0005730">
    <property type="term" value="C:nucleolus"/>
    <property type="evidence" value="ECO:0007669"/>
    <property type="project" value="TreeGrafter"/>
</dbReference>
<evidence type="ECO:0000313" key="5">
    <source>
        <dbReference type="EMBL" id="KAJ4980871.1"/>
    </source>
</evidence>
<dbReference type="PANTHER" id="PTHR15565:SF0">
    <property type="entry name" value="PROTEIN AATF"/>
    <property type="match status" value="1"/>
</dbReference>
<dbReference type="AlphaFoldDB" id="A0A9Q0L2Y1"/>
<name>A0A9Q0L2Y1_9MAGN</name>
<dbReference type="InterPro" id="IPR012617">
    <property type="entry name" value="AATF_C"/>
</dbReference>
<accession>A0A9Q0L2Y1</accession>
<evidence type="ECO:0000259" key="4">
    <source>
        <dbReference type="Pfam" id="PF13339"/>
    </source>
</evidence>
<dbReference type="EMBL" id="JAMYWD010000001">
    <property type="protein sequence ID" value="KAJ4980871.1"/>
    <property type="molecule type" value="Genomic_DNA"/>
</dbReference>
<dbReference type="Proteomes" id="UP001141806">
    <property type="component" value="Unassembled WGS sequence"/>
</dbReference>
<comment type="similarity">
    <text evidence="1">Belongs to the AATF family.</text>
</comment>